<comment type="caution">
    <text evidence="2">The sequence shown here is derived from an EMBL/GenBank/DDBJ whole genome shotgun (WGS) entry which is preliminary data.</text>
</comment>
<dbReference type="Proteomes" id="UP001266357">
    <property type="component" value="Unassembled WGS sequence"/>
</dbReference>
<reference evidence="2 3" key="1">
    <citation type="submission" date="2023-09" db="EMBL/GenBank/DDBJ databases">
        <authorList>
            <person name="Rey-Velasco X."/>
        </authorList>
    </citation>
    <scope>NUCLEOTIDE SEQUENCE [LARGE SCALE GENOMIC DNA]</scope>
    <source>
        <strain evidence="2 3">W431</strain>
    </source>
</reference>
<organism evidence="2 3">
    <name type="scientific">Thalassotalea castellviae</name>
    <dbReference type="NCBI Taxonomy" id="3075612"/>
    <lineage>
        <taxon>Bacteria</taxon>
        <taxon>Pseudomonadati</taxon>
        <taxon>Pseudomonadota</taxon>
        <taxon>Gammaproteobacteria</taxon>
        <taxon>Alteromonadales</taxon>
        <taxon>Colwelliaceae</taxon>
        <taxon>Thalassotalea</taxon>
    </lineage>
</organism>
<name>A0ABU3A0G9_9GAMM</name>
<dbReference type="RefSeq" id="WP_311576742.1">
    <property type="nucleotide sequence ID" value="NZ_JAVRIF010000001.1"/>
</dbReference>
<keyword evidence="3" id="KW-1185">Reference proteome</keyword>
<feature type="chain" id="PRO_5047140296" description="Solute-binding protein family 3/N-terminal domain-containing protein" evidence="1">
    <location>
        <begin position="30"/>
        <end position="292"/>
    </location>
</feature>
<proteinExistence type="predicted"/>
<accession>A0ABU3A0G9</accession>
<dbReference type="SUPFAM" id="SSF53850">
    <property type="entry name" value="Periplasmic binding protein-like II"/>
    <property type="match status" value="1"/>
</dbReference>
<gene>
    <name evidence="2" type="ORF">RM573_02525</name>
</gene>
<protein>
    <recommendedName>
        <fullName evidence="4">Solute-binding protein family 3/N-terminal domain-containing protein</fullName>
    </recommendedName>
</protein>
<dbReference type="EMBL" id="JAVRIF010000001">
    <property type="protein sequence ID" value="MDT0602461.1"/>
    <property type="molecule type" value="Genomic_DNA"/>
</dbReference>
<evidence type="ECO:0000313" key="2">
    <source>
        <dbReference type="EMBL" id="MDT0602461.1"/>
    </source>
</evidence>
<sequence>MLIKLTSKFCFFIPCFVLQSLVFSFQSHAEKVTIFIRDDVFYDYEQFVDGRDILSIKNFSGKTIRRDVVDMIIAQQALKIGGFKHTFEYIPGKLNFRNTKLLEEGKLLISFDSYWLSDAKKLVNDVHISLPLINKGEYIAGIYTNPNNKAVLEIKSLEDLAQFTAVSTPRWATDWKTLQALPLKDLIHEDEWLSQARMVNLGWIDFMLMAFHSTKDQSFTMNKIHLVPVKNIGIELKDSRHYVISKKHPLGAEAIKAINIGLQALRKEKHISRAYQQAGFFVDKNTIHILNK</sequence>
<evidence type="ECO:0008006" key="4">
    <source>
        <dbReference type="Google" id="ProtNLM"/>
    </source>
</evidence>
<evidence type="ECO:0000256" key="1">
    <source>
        <dbReference type="SAM" id="SignalP"/>
    </source>
</evidence>
<evidence type="ECO:0000313" key="3">
    <source>
        <dbReference type="Proteomes" id="UP001266357"/>
    </source>
</evidence>
<keyword evidence="1" id="KW-0732">Signal</keyword>
<feature type="signal peptide" evidence="1">
    <location>
        <begin position="1"/>
        <end position="29"/>
    </location>
</feature>